<feature type="compositionally biased region" description="Polar residues" evidence="1">
    <location>
        <begin position="468"/>
        <end position="479"/>
    </location>
</feature>
<evidence type="ECO:0000256" key="1">
    <source>
        <dbReference type="SAM" id="MobiDB-lite"/>
    </source>
</evidence>
<proteinExistence type="predicted"/>
<comment type="caution">
    <text evidence="2">The sequence shown here is derived from an EMBL/GenBank/DDBJ whole genome shotgun (WGS) entry which is preliminary data.</text>
</comment>
<evidence type="ECO:0000313" key="3">
    <source>
        <dbReference type="Proteomes" id="UP001162131"/>
    </source>
</evidence>
<gene>
    <name evidence="2" type="ORF">BSTOLATCC_MIC39481</name>
</gene>
<accession>A0AAU9JMG1</accession>
<dbReference type="Proteomes" id="UP001162131">
    <property type="component" value="Unassembled WGS sequence"/>
</dbReference>
<protein>
    <submittedName>
        <fullName evidence="2">Uncharacterized protein</fullName>
    </submittedName>
</protein>
<evidence type="ECO:0000313" key="2">
    <source>
        <dbReference type="EMBL" id="CAG9325686.1"/>
    </source>
</evidence>
<feature type="region of interest" description="Disordered" evidence="1">
    <location>
        <begin position="445"/>
        <end position="479"/>
    </location>
</feature>
<reference evidence="2" key="1">
    <citation type="submission" date="2021-09" db="EMBL/GenBank/DDBJ databases">
        <authorList>
            <consortium name="AG Swart"/>
            <person name="Singh M."/>
            <person name="Singh A."/>
            <person name="Seah K."/>
            <person name="Emmerich C."/>
        </authorList>
    </citation>
    <scope>NUCLEOTIDE SEQUENCE</scope>
    <source>
        <strain evidence="2">ATCC30299</strain>
    </source>
</reference>
<dbReference type="AlphaFoldDB" id="A0AAU9JMG1"/>
<name>A0AAU9JMG1_9CILI</name>
<sequence length="493" mass="56577">MDSEISAFDKLENLRFSSYEINQLFSSLKGTLPVSMGSKLQDLSQKFLQLSNQWTELCEELVEKSEEEKAKANEATKQEKIMKNKEKTKNYKREKYLVNKEAEIDKKTRELEQSVYNVKEIIKDNVNQLEKSLIDKNIKKKNREKEQISELNQFEDEMSTVLEKPILVEKSLDLPKIHAPDESISINNLSAIERDGPPIEIDVSYATELNVTEEFEKIVDENAKNNPEIINSSKFSIEKTIGGWESNLESDTSNISIEIRPRDIEQALNEFERLNGSLYEETMVKIRSLLSQGPENFELGMQLAKLLLKKNGYEIKPAIPTSKMLTPMDSKNYNAPFASPDHFKSKQKQIFKEKIQENQQDLEMTSPRELMYNGGCIHPMLEETDEIEDSRILSNNNIEAFLNSPSIEDSNFQDQNIDISSMHPTDLETENSRFDDRILNSKDSGMIFRGTNSVNEPPSTKKKEIKGFSNSHSQSIMKTESCTKFQLDSSKGF</sequence>
<organism evidence="2 3">
    <name type="scientific">Blepharisma stoltei</name>
    <dbReference type="NCBI Taxonomy" id="1481888"/>
    <lineage>
        <taxon>Eukaryota</taxon>
        <taxon>Sar</taxon>
        <taxon>Alveolata</taxon>
        <taxon>Ciliophora</taxon>
        <taxon>Postciliodesmatophora</taxon>
        <taxon>Heterotrichea</taxon>
        <taxon>Heterotrichida</taxon>
        <taxon>Blepharismidae</taxon>
        <taxon>Blepharisma</taxon>
    </lineage>
</organism>
<dbReference type="EMBL" id="CAJZBQ010000039">
    <property type="protein sequence ID" value="CAG9325686.1"/>
    <property type="molecule type" value="Genomic_DNA"/>
</dbReference>
<keyword evidence="3" id="KW-1185">Reference proteome</keyword>